<dbReference type="GO" id="GO:0003677">
    <property type="term" value="F:DNA binding"/>
    <property type="evidence" value="ECO:0007669"/>
    <property type="project" value="UniProtKB-KW"/>
</dbReference>
<organism evidence="5 6">
    <name type="scientific">Paenibacillus illinoisensis</name>
    <dbReference type="NCBI Taxonomy" id="59845"/>
    <lineage>
        <taxon>Bacteria</taxon>
        <taxon>Bacillati</taxon>
        <taxon>Bacillota</taxon>
        <taxon>Bacilli</taxon>
        <taxon>Bacillales</taxon>
        <taxon>Paenibacillaceae</taxon>
        <taxon>Paenibacillus</taxon>
    </lineage>
</organism>
<protein>
    <submittedName>
        <fullName evidence="5">MarR family transcriptional regulator</fullName>
    </submittedName>
</protein>
<dbReference type="InterPro" id="IPR036390">
    <property type="entry name" value="WH_DNA-bd_sf"/>
</dbReference>
<accession>A0A2W0CD11</accession>
<evidence type="ECO:0000313" key="6">
    <source>
        <dbReference type="Proteomes" id="UP000247459"/>
    </source>
</evidence>
<evidence type="ECO:0000256" key="1">
    <source>
        <dbReference type="ARBA" id="ARBA00023015"/>
    </source>
</evidence>
<dbReference type="InterPro" id="IPR023187">
    <property type="entry name" value="Tscrpt_reg_MarR-type_CS"/>
</dbReference>
<dbReference type="PROSITE" id="PS50995">
    <property type="entry name" value="HTH_MARR_2"/>
    <property type="match status" value="1"/>
</dbReference>
<dbReference type="Pfam" id="PF01047">
    <property type="entry name" value="MarR"/>
    <property type="match status" value="1"/>
</dbReference>
<dbReference type="PANTHER" id="PTHR42756:SF1">
    <property type="entry name" value="TRANSCRIPTIONAL REPRESSOR OF EMRAB OPERON"/>
    <property type="match status" value="1"/>
</dbReference>
<gene>
    <name evidence="5" type="ORF">PIL02S_05615</name>
</gene>
<dbReference type="RefSeq" id="WP_181429953.1">
    <property type="nucleotide sequence ID" value="NZ_JAXBDC010000001.1"/>
</dbReference>
<dbReference type="InterPro" id="IPR000835">
    <property type="entry name" value="HTH_MarR-typ"/>
</dbReference>
<name>A0A2W0CD11_9BACL</name>
<dbReference type="SMART" id="SM00347">
    <property type="entry name" value="HTH_MARR"/>
    <property type="match status" value="1"/>
</dbReference>
<keyword evidence="1" id="KW-0805">Transcription regulation</keyword>
<reference evidence="5 6" key="1">
    <citation type="submission" date="2018-01" db="EMBL/GenBank/DDBJ databases">
        <title>Genome sequence of the PGP bacterium Paenibacillus illinoisensis E3.</title>
        <authorList>
            <person name="Rolli E."/>
            <person name="Marasco R."/>
            <person name="Bessem C."/>
            <person name="Michoud G."/>
            <person name="Gaiarsa S."/>
            <person name="Borin S."/>
            <person name="Daffonchio D."/>
        </authorList>
    </citation>
    <scope>NUCLEOTIDE SEQUENCE [LARGE SCALE GENOMIC DNA]</scope>
    <source>
        <strain evidence="5 6">E3</strain>
    </source>
</reference>
<dbReference type="PROSITE" id="PS01117">
    <property type="entry name" value="HTH_MARR_1"/>
    <property type="match status" value="1"/>
</dbReference>
<evidence type="ECO:0000313" key="5">
    <source>
        <dbReference type="EMBL" id="PYY26225.1"/>
    </source>
</evidence>
<dbReference type="EMBL" id="PRLG01000029">
    <property type="protein sequence ID" value="PYY26225.1"/>
    <property type="molecule type" value="Genomic_DNA"/>
</dbReference>
<feature type="domain" description="HTH marR-type" evidence="4">
    <location>
        <begin position="7"/>
        <end position="139"/>
    </location>
</feature>
<proteinExistence type="predicted"/>
<dbReference type="SUPFAM" id="SSF46785">
    <property type="entry name" value="Winged helix' DNA-binding domain"/>
    <property type="match status" value="1"/>
</dbReference>
<evidence type="ECO:0000256" key="2">
    <source>
        <dbReference type="ARBA" id="ARBA00023125"/>
    </source>
</evidence>
<dbReference type="InterPro" id="IPR036388">
    <property type="entry name" value="WH-like_DNA-bd_sf"/>
</dbReference>
<dbReference type="Proteomes" id="UP000247459">
    <property type="component" value="Unassembled WGS sequence"/>
</dbReference>
<comment type="caution">
    <text evidence="5">The sequence shown here is derived from an EMBL/GenBank/DDBJ whole genome shotgun (WGS) entry which is preliminary data.</text>
</comment>
<keyword evidence="3" id="KW-0804">Transcription</keyword>
<dbReference type="AlphaFoldDB" id="A0A2W0CD11"/>
<dbReference type="Gene3D" id="1.10.10.10">
    <property type="entry name" value="Winged helix-like DNA-binding domain superfamily/Winged helix DNA-binding domain"/>
    <property type="match status" value="1"/>
</dbReference>
<sequence>MSTHQEKDPIGLLLSRTYFVHKKRVTHLLQDYGITPEQYGMLEQLYQNEGITQKKLSELHGKDQTSVGKTLERLEHKDLIIRSTDPVDRRAILLRLSEEGKELYLQVVPLMNDMDQSLRELITPEGAEQLAVLLNKIYEGISS</sequence>
<dbReference type="GO" id="GO:0003700">
    <property type="term" value="F:DNA-binding transcription factor activity"/>
    <property type="evidence" value="ECO:0007669"/>
    <property type="project" value="InterPro"/>
</dbReference>
<evidence type="ECO:0000259" key="4">
    <source>
        <dbReference type="PROSITE" id="PS50995"/>
    </source>
</evidence>
<keyword evidence="2" id="KW-0238">DNA-binding</keyword>
<dbReference type="PANTHER" id="PTHR42756">
    <property type="entry name" value="TRANSCRIPTIONAL REGULATOR, MARR"/>
    <property type="match status" value="1"/>
</dbReference>
<evidence type="ECO:0000256" key="3">
    <source>
        <dbReference type="ARBA" id="ARBA00023163"/>
    </source>
</evidence>
<dbReference type="PRINTS" id="PR00598">
    <property type="entry name" value="HTHMARR"/>
</dbReference>